<dbReference type="OrthoDB" id="4476201at2759"/>
<dbReference type="EMBL" id="ML994623">
    <property type="protein sequence ID" value="KAF2188540.1"/>
    <property type="molecule type" value="Genomic_DNA"/>
</dbReference>
<accession>A0A6A6EEH0</accession>
<dbReference type="InterPro" id="IPR052895">
    <property type="entry name" value="HetReg/Transcr_Mod"/>
</dbReference>
<dbReference type="InterPro" id="IPR010730">
    <property type="entry name" value="HET"/>
</dbReference>
<name>A0A6A6EEH0_9PEZI</name>
<dbReference type="PANTHER" id="PTHR24148:SF64">
    <property type="entry name" value="HETEROKARYON INCOMPATIBILITY DOMAIN-CONTAINING PROTEIN"/>
    <property type="match status" value="1"/>
</dbReference>
<dbReference type="AlphaFoldDB" id="A0A6A6EEH0"/>
<gene>
    <name evidence="2" type="ORF">K469DRAFT_566026</name>
</gene>
<sequence length="192" mass="22479">MECSLFTVDLENSPPSYNALSYTWGDPRTPLFQGIFPEQANRKFPLIIDGRVLYVTQNLFHALERIRNIDRNRPRPNGVTLHQYIWIDAVCINQSDVAERSSQVAMMDRIYKSAHTVVCWLGKDDRYTATALQLMHRLAYIPPEEYPRYASLGLNHSNASKQEWEALVAFFRRPYFRRAWIVQEVMLAQRLL</sequence>
<evidence type="ECO:0000259" key="1">
    <source>
        <dbReference type="Pfam" id="PF06985"/>
    </source>
</evidence>
<dbReference type="PANTHER" id="PTHR24148">
    <property type="entry name" value="ANKYRIN REPEAT DOMAIN-CONTAINING PROTEIN 39 HOMOLOG-RELATED"/>
    <property type="match status" value="1"/>
</dbReference>
<feature type="domain" description="Heterokaryon incompatibility" evidence="1">
    <location>
        <begin position="17"/>
        <end position="184"/>
    </location>
</feature>
<dbReference type="Pfam" id="PF06985">
    <property type="entry name" value="HET"/>
    <property type="match status" value="1"/>
</dbReference>
<keyword evidence="3" id="KW-1185">Reference proteome</keyword>
<organism evidence="2 3">
    <name type="scientific">Zopfia rhizophila CBS 207.26</name>
    <dbReference type="NCBI Taxonomy" id="1314779"/>
    <lineage>
        <taxon>Eukaryota</taxon>
        <taxon>Fungi</taxon>
        <taxon>Dikarya</taxon>
        <taxon>Ascomycota</taxon>
        <taxon>Pezizomycotina</taxon>
        <taxon>Dothideomycetes</taxon>
        <taxon>Dothideomycetes incertae sedis</taxon>
        <taxon>Zopfiaceae</taxon>
        <taxon>Zopfia</taxon>
    </lineage>
</organism>
<evidence type="ECO:0000313" key="3">
    <source>
        <dbReference type="Proteomes" id="UP000800200"/>
    </source>
</evidence>
<reference evidence="2" key="1">
    <citation type="journal article" date="2020" name="Stud. Mycol.">
        <title>101 Dothideomycetes genomes: a test case for predicting lifestyles and emergence of pathogens.</title>
        <authorList>
            <person name="Haridas S."/>
            <person name="Albert R."/>
            <person name="Binder M."/>
            <person name="Bloem J."/>
            <person name="Labutti K."/>
            <person name="Salamov A."/>
            <person name="Andreopoulos B."/>
            <person name="Baker S."/>
            <person name="Barry K."/>
            <person name="Bills G."/>
            <person name="Bluhm B."/>
            <person name="Cannon C."/>
            <person name="Castanera R."/>
            <person name="Culley D."/>
            <person name="Daum C."/>
            <person name="Ezra D."/>
            <person name="Gonzalez J."/>
            <person name="Henrissat B."/>
            <person name="Kuo A."/>
            <person name="Liang C."/>
            <person name="Lipzen A."/>
            <person name="Lutzoni F."/>
            <person name="Magnuson J."/>
            <person name="Mondo S."/>
            <person name="Nolan M."/>
            <person name="Ohm R."/>
            <person name="Pangilinan J."/>
            <person name="Park H.-J."/>
            <person name="Ramirez L."/>
            <person name="Alfaro M."/>
            <person name="Sun H."/>
            <person name="Tritt A."/>
            <person name="Yoshinaga Y."/>
            <person name="Zwiers L.-H."/>
            <person name="Turgeon B."/>
            <person name="Goodwin S."/>
            <person name="Spatafora J."/>
            <person name="Crous P."/>
            <person name="Grigoriev I."/>
        </authorList>
    </citation>
    <scope>NUCLEOTIDE SEQUENCE</scope>
    <source>
        <strain evidence="2">CBS 207.26</strain>
    </source>
</reference>
<proteinExistence type="predicted"/>
<evidence type="ECO:0000313" key="2">
    <source>
        <dbReference type="EMBL" id="KAF2188540.1"/>
    </source>
</evidence>
<dbReference type="Proteomes" id="UP000800200">
    <property type="component" value="Unassembled WGS sequence"/>
</dbReference>
<feature type="non-terminal residue" evidence="2">
    <location>
        <position position="192"/>
    </location>
</feature>
<protein>
    <submittedName>
        <fullName evidence="2">Heterokaryon incompatibility</fullName>
    </submittedName>
</protein>